<dbReference type="Gene3D" id="3.40.50.1820">
    <property type="entry name" value="alpha/beta hydrolase"/>
    <property type="match status" value="1"/>
</dbReference>
<accession>A0ABS7CH33</accession>
<dbReference type="Pfam" id="PF00756">
    <property type="entry name" value="Esterase"/>
    <property type="match status" value="1"/>
</dbReference>
<keyword evidence="1" id="KW-0378">Hydrolase</keyword>
<dbReference type="GO" id="GO:0016787">
    <property type="term" value="F:hydrolase activity"/>
    <property type="evidence" value="ECO:0007669"/>
    <property type="project" value="UniProtKB-KW"/>
</dbReference>
<dbReference type="PANTHER" id="PTHR48098:SF3">
    <property type="entry name" value="IRON(III) ENTEROBACTIN ESTERASE"/>
    <property type="match status" value="1"/>
</dbReference>
<dbReference type="EMBL" id="JAHZIK010002104">
    <property type="protein sequence ID" value="MBW7460239.1"/>
    <property type="molecule type" value="Genomic_DNA"/>
</dbReference>
<dbReference type="Proteomes" id="UP001519887">
    <property type="component" value="Unassembled WGS sequence"/>
</dbReference>
<protein>
    <submittedName>
        <fullName evidence="1">Alpha/beta hydrolase</fullName>
    </submittedName>
</protein>
<name>A0ABS7CH33_9BACL</name>
<dbReference type="SUPFAM" id="SSF53474">
    <property type="entry name" value="alpha/beta-Hydrolases"/>
    <property type="match status" value="1"/>
</dbReference>
<gene>
    <name evidence="1" type="ORF">K0U00_39870</name>
</gene>
<sequence>NRLDEYTPWPAKALSEQFADFGGKGFGYAAFLTAELKPYIDRAYRTDSRPQSTGMIGASLGGLISLYTAYLYPNVIGRIGSISGSLWYEDFIDFMQTEKIDYSDLKVYMDVGSEEGSGKQSIQKDMVPNTRRAHAILAGIGLTGDRLRFVEEEGMPHGPAFFVKRFPEAVKWLFAGE</sequence>
<reference evidence="1 2" key="1">
    <citation type="submission" date="2021-07" db="EMBL/GenBank/DDBJ databases">
        <title>Paenibacillus radiodurans sp. nov., isolated from the southeastern edge of Tengger Desert.</title>
        <authorList>
            <person name="Zhang G."/>
        </authorList>
    </citation>
    <scope>NUCLEOTIDE SEQUENCE [LARGE SCALE GENOMIC DNA]</scope>
    <source>
        <strain evidence="1 2">CCM 7311</strain>
    </source>
</reference>
<dbReference type="InterPro" id="IPR029058">
    <property type="entry name" value="AB_hydrolase_fold"/>
</dbReference>
<comment type="caution">
    <text evidence="1">The sequence shown here is derived from an EMBL/GenBank/DDBJ whole genome shotgun (WGS) entry which is preliminary data.</text>
</comment>
<evidence type="ECO:0000313" key="1">
    <source>
        <dbReference type="EMBL" id="MBW7460239.1"/>
    </source>
</evidence>
<dbReference type="InterPro" id="IPR050583">
    <property type="entry name" value="Mycobacterial_A85_antigen"/>
</dbReference>
<keyword evidence="2" id="KW-1185">Reference proteome</keyword>
<dbReference type="PANTHER" id="PTHR48098">
    <property type="entry name" value="ENTEROCHELIN ESTERASE-RELATED"/>
    <property type="match status" value="1"/>
</dbReference>
<dbReference type="InterPro" id="IPR000801">
    <property type="entry name" value="Esterase-like"/>
</dbReference>
<feature type="non-terminal residue" evidence="1">
    <location>
        <position position="1"/>
    </location>
</feature>
<proteinExistence type="predicted"/>
<evidence type="ECO:0000313" key="2">
    <source>
        <dbReference type="Proteomes" id="UP001519887"/>
    </source>
</evidence>
<organism evidence="1 2">
    <name type="scientific">Paenibacillus sepulcri</name>
    <dbReference type="NCBI Taxonomy" id="359917"/>
    <lineage>
        <taxon>Bacteria</taxon>
        <taxon>Bacillati</taxon>
        <taxon>Bacillota</taxon>
        <taxon>Bacilli</taxon>
        <taxon>Bacillales</taxon>
        <taxon>Paenibacillaceae</taxon>
        <taxon>Paenibacillus</taxon>
    </lineage>
</organism>